<dbReference type="GO" id="GO:0008270">
    <property type="term" value="F:zinc ion binding"/>
    <property type="evidence" value="ECO:0007669"/>
    <property type="project" value="UniProtKB-KW"/>
</dbReference>
<dbReference type="EMBL" id="JAGPNK010000002">
    <property type="protein sequence ID" value="KAH7326349.1"/>
    <property type="molecule type" value="Genomic_DNA"/>
</dbReference>
<dbReference type="PANTHER" id="PTHR10782">
    <property type="entry name" value="ZINC FINGER MIZ DOMAIN-CONTAINING PROTEIN"/>
    <property type="match status" value="1"/>
</dbReference>
<dbReference type="Gene3D" id="3.30.40.10">
    <property type="entry name" value="Zinc/RING finger domain, C3HC4 (zinc finger)"/>
    <property type="match status" value="1"/>
</dbReference>
<organism evidence="7 8">
    <name type="scientific">Stachybotrys elegans</name>
    <dbReference type="NCBI Taxonomy" id="80388"/>
    <lineage>
        <taxon>Eukaryota</taxon>
        <taxon>Fungi</taxon>
        <taxon>Dikarya</taxon>
        <taxon>Ascomycota</taxon>
        <taxon>Pezizomycotina</taxon>
        <taxon>Sordariomycetes</taxon>
        <taxon>Hypocreomycetidae</taxon>
        <taxon>Hypocreales</taxon>
        <taxon>Stachybotryaceae</taxon>
        <taxon>Stachybotrys</taxon>
    </lineage>
</organism>
<proteinExistence type="predicted"/>
<dbReference type="PROSITE" id="PS51044">
    <property type="entry name" value="ZF_SP_RING"/>
    <property type="match status" value="1"/>
</dbReference>
<keyword evidence="2 4" id="KW-0863">Zinc-finger</keyword>
<dbReference type="InterPro" id="IPR004181">
    <property type="entry name" value="Znf_MIZ"/>
</dbReference>
<feature type="region of interest" description="Disordered" evidence="5">
    <location>
        <begin position="1"/>
        <end position="25"/>
    </location>
</feature>
<evidence type="ECO:0000256" key="5">
    <source>
        <dbReference type="SAM" id="MobiDB-lite"/>
    </source>
</evidence>
<evidence type="ECO:0000256" key="1">
    <source>
        <dbReference type="ARBA" id="ARBA00022723"/>
    </source>
</evidence>
<dbReference type="AlphaFoldDB" id="A0A8K0SZK9"/>
<dbReference type="InterPro" id="IPR013083">
    <property type="entry name" value="Znf_RING/FYVE/PHD"/>
</dbReference>
<feature type="region of interest" description="Disordered" evidence="5">
    <location>
        <begin position="249"/>
        <end position="275"/>
    </location>
</feature>
<evidence type="ECO:0000256" key="4">
    <source>
        <dbReference type="PROSITE-ProRule" id="PRU00452"/>
    </source>
</evidence>
<dbReference type="Proteomes" id="UP000813444">
    <property type="component" value="Unassembled WGS sequence"/>
</dbReference>
<feature type="region of interest" description="Disordered" evidence="5">
    <location>
        <begin position="1066"/>
        <end position="1099"/>
    </location>
</feature>
<evidence type="ECO:0000313" key="7">
    <source>
        <dbReference type="EMBL" id="KAH7326349.1"/>
    </source>
</evidence>
<dbReference type="GO" id="GO:0061665">
    <property type="term" value="F:SUMO ligase activity"/>
    <property type="evidence" value="ECO:0007669"/>
    <property type="project" value="TreeGrafter"/>
</dbReference>
<accession>A0A8K0SZK9</accession>
<protein>
    <recommendedName>
        <fullName evidence="6">SP-RING-type domain-containing protein</fullName>
    </recommendedName>
</protein>
<feature type="compositionally biased region" description="Polar residues" evidence="5">
    <location>
        <begin position="74"/>
        <end position="86"/>
    </location>
</feature>
<gene>
    <name evidence="7" type="ORF">B0I35DRAFT_132410</name>
</gene>
<dbReference type="GO" id="GO:0016925">
    <property type="term" value="P:protein sumoylation"/>
    <property type="evidence" value="ECO:0007669"/>
    <property type="project" value="TreeGrafter"/>
</dbReference>
<evidence type="ECO:0000256" key="3">
    <source>
        <dbReference type="ARBA" id="ARBA00022833"/>
    </source>
</evidence>
<feature type="region of interest" description="Disordered" evidence="5">
    <location>
        <begin position="536"/>
        <end position="559"/>
    </location>
</feature>
<comment type="caution">
    <text evidence="7">The sequence shown here is derived from an EMBL/GenBank/DDBJ whole genome shotgun (WGS) entry which is preliminary data.</text>
</comment>
<evidence type="ECO:0000259" key="6">
    <source>
        <dbReference type="PROSITE" id="PS51044"/>
    </source>
</evidence>
<keyword evidence="8" id="KW-1185">Reference proteome</keyword>
<sequence>MPPYPKRTRAEAEAEAEASIQSAQVATSNRTLHAFIGGHRPAWLTNGDQPHQLSRPAARPRKVISHAVKRRSLPENSGKPTSSSMTPVPVASQPDLNMSDVPRQSLPSLSIVGQPGDLAPSNAVLPSPALTNNSSPVLPERGNDSPIKSKISGASLTEVPTACNPAETPAEHATVDNSEAVSSGQGEEGDGSDPLATGHQLPSQPSTALTPGNQSQVNAPGNELHPSGMHLAPNNLHGQPVLHVETATSGNNPRLAHHAGSVGHNIKDSPSPLTPTPSAVQVGLIMSHWLREVDTRLGQFNRPDSLHHAVEAPRYRILRDACAQSDYFYIIFHRHFCLWSRDRATLYAEYHGLVAPQTIDDAFNELLQVLRPNYEIASHHLQWFSEFPSSLNRDAAPVVQYWKSQIAEFLIKYSRDWPLASVKIASRGVPITAGELKDVLNCRSRVLQLVIFTMSRRSLGILDGPRASQLNALFNHDQNVEQWLSEGRRMPNQVADARREIWLQYTSLMTQNSLANPRTGPSHYASHQAYQSPRAVEPGTVGMSSAVPQNPPASQIQPPRTVTSGWPLGSSMSNSAQTATTGGRGIAPPIGTSSLGFVGLSGDSQPTTSSMPIVPTAQTPMARTSYPADPRQAQSRSQQPIGIPSHMVLSSSQNPNPQHTTNARDTLAIGHGSGPGGVPTTQQTRNSGVDNALFSDSNVQGLPQQPGRPPVITQTGALIATRTAVPSSTPTPRSVNLPPVDEYGWTSVRPSLHLLHLRSPKRTSVSLATSPHYQFITRLAVGPTHIVPQNRLWKLKFWLTEEQLSKVNPSVEPAPDDPPASRYYNGSYRYRLRLCALPDDRTPDEEDWVVLAAHWPEHIFITFNGEPQFTLRKQHSHHDRPIELTRSLVQGENLVEVSIPVSKLRQAGNRNYFMAVEVVQTLSHESVKALVDGAKHVGAGDIMQELGRRLGSSGSDDDIMVINDTLTVSVADPFSGSLYKVPVRGNKCRHLECFDLETWLQTRPRKPIGEPCEPCMTDVWKCPICDSDCRPSSLRIDDFFAQIAQKLASNSDTHVKHVTLRKDGRWEAVKVDDDPNHDSDESPGPRHSERAAPEVIEID</sequence>
<feature type="domain" description="SP-RING-type" evidence="6">
    <location>
        <begin position="955"/>
        <end position="1049"/>
    </location>
</feature>
<feature type="compositionally biased region" description="Polar residues" evidence="5">
    <location>
        <begin position="200"/>
        <end position="219"/>
    </location>
</feature>
<dbReference type="GO" id="GO:0000785">
    <property type="term" value="C:chromatin"/>
    <property type="evidence" value="ECO:0007669"/>
    <property type="project" value="TreeGrafter"/>
</dbReference>
<feature type="compositionally biased region" description="Polar residues" evidence="5">
    <location>
        <begin position="542"/>
        <end position="559"/>
    </location>
</feature>
<reference evidence="7" key="1">
    <citation type="journal article" date="2021" name="Nat. Commun.">
        <title>Genetic determinants of endophytism in the Arabidopsis root mycobiome.</title>
        <authorList>
            <person name="Mesny F."/>
            <person name="Miyauchi S."/>
            <person name="Thiergart T."/>
            <person name="Pickel B."/>
            <person name="Atanasova L."/>
            <person name="Karlsson M."/>
            <person name="Huettel B."/>
            <person name="Barry K.W."/>
            <person name="Haridas S."/>
            <person name="Chen C."/>
            <person name="Bauer D."/>
            <person name="Andreopoulos W."/>
            <person name="Pangilinan J."/>
            <person name="LaButti K."/>
            <person name="Riley R."/>
            <person name="Lipzen A."/>
            <person name="Clum A."/>
            <person name="Drula E."/>
            <person name="Henrissat B."/>
            <person name="Kohler A."/>
            <person name="Grigoriev I.V."/>
            <person name="Martin F.M."/>
            <person name="Hacquard S."/>
        </authorList>
    </citation>
    <scope>NUCLEOTIDE SEQUENCE</scope>
    <source>
        <strain evidence="7">MPI-CAGE-CH-0235</strain>
    </source>
</reference>
<dbReference type="CDD" id="cd16650">
    <property type="entry name" value="SP-RING_PIAS-like"/>
    <property type="match status" value="1"/>
</dbReference>
<keyword evidence="1" id="KW-0479">Metal-binding</keyword>
<evidence type="ECO:0000256" key="2">
    <source>
        <dbReference type="ARBA" id="ARBA00022771"/>
    </source>
</evidence>
<feature type="region of interest" description="Disordered" evidence="5">
    <location>
        <begin position="40"/>
        <end position="236"/>
    </location>
</feature>
<feature type="compositionally biased region" description="Basic and acidic residues" evidence="5">
    <location>
        <begin position="1066"/>
        <end position="1092"/>
    </location>
</feature>
<keyword evidence="3" id="KW-0862">Zinc</keyword>
<feature type="compositionally biased region" description="Basic residues" evidence="5">
    <location>
        <begin position="58"/>
        <end position="71"/>
    </location>
</feature>
<dbReference type="PANTHER" id="PTHR10782:SF4">
    <property type="entry name" value="TONALLI, ISOFORM E"/>
    <property type="match status" value="1"/>
</dbReference>
<evidence type="ECO:0000313" key="8">
    <source>
        <dbReference type="Proteomes" id="UP000813444"/>
    </source>
</evidence>
<name>A0A8K0SZK9_9HYPO</name>
<dbReference type="OrthoDB" id="27975at2759"/>
<dbReference type="Pfam" id="PF02891">
    <property type="entry name" value="zf-MIZ"/>
    <property type="match status" value="1"/>
</dbReference>